<keyword evidence="1" id="KW-0812">Transmembrane</keyword>
<protein>
    <submittedName>
        <fullName evidence="2">Uncharacterized protein</fullName>
    </submittedName>
</protein>
<dbReference type="RefSeq" id="WP_111068333.1">
    <property type="nucleotide sequence ID" value="NZ_CP029830.1"/>
</dbReference>
<keyword evidence="1" id="KW-1133">Transmembrane helix</keyword>
<dbReference type="EMBL" id="CP029830">
    <property type="protein sequence ID" value="AWU95570.1"/>
    <property type="molecule type" value="Genomic_DNA"/>
</dbReference>
<keyword evidence="2" id="KW-0614">Plasmid</keyword>
<sequence length="143" mass="15651">MKYNYITLRQDNGKIVNVPAITAYRNVEAALSRLLQRPEEGRRVTLHLKGYLLIYALEEQGGPIHSDIDLIRSSWHVSLGLTFGLLIVAAALIAFSVATGDKGSAQAGFILFLVGLFPFFKFGGSVAHFWPGPGTAALHRRSL</sequence>
<organism evidence="2 3">
    <name type="scientific">Azospirillum ramasamyi</name>
    <dbReference type="NCBI Taxonomy" id="682998"/>
    <lineage>
        <taxon>Bacteria</taxon>
        <taxon>Pseudomonadati</taxon>
        <taxon>Pseudomonadota</taxon>
        <taxon>Alphaproteobacteria</taxon>
        <taxon>Rhodospirillales</taxon>
        <taxon>Azospirillaceae</taxon>
        <taxon>Azospirillum</taxon>
    </lineage>
</organism>
<keyword evidence="1" id="KW-0472">Membrane</keyword>
<reference evidence="2 3" key="1">
    <citation type="submission" date="2018-06" db="EMBL/GenBank/DDBJ databases">
        <title>Complete genome sequencing of Azospirillum sp. M2T2B2.</title>
        <authorList>
            <person name="Heo J."/>
            <person name="Kim S.-J."/>
            <person name="Kwon S.-W."/>
            <person name="Anandham R."/>
        </authorList>
    </citation>
    <scope>NUCLEOTIDE SEQUENCE [LARGE SCALE GENOMIC DNA]</scope>
    <source>
        <strain evidence="2 3">M2T2B2</strain>
        <plasmid evidence="2 3">unnamed1</plasmid>
    </source>
</reference>
<keyword evidence="3" id="KW-1185">Reference proteome</keyword>
<feature type="transmembrane region" description="Helical" evidence="1">
    <location>
        <begin position="75"/>
        <end position="97"/>
    </location>
</feature>
<gene>
    <name evidence="2" type="ORF">DM194_14790</name>
</gene>
<proteinExistence type="predicted"/>
<evidence type="ECO:0000256" key="1">
    <source>
        <dbReference type="SAM" id="Phobius"/>
    </source>
</evidence>
<feature type="transmembrane region" description="Helical" evidence="1">
    <location>
        <begin position="109"/>
        <end position="130"/>
    </location>
</feature>
<dbReference type="OrthoDB" id="9921427at2"/>
<geneLocation type="plasmid" evidence="2 3">
    <name>unnamed1</name>
</geneLocation>
<evidence type="ECO:0000313" key="2">
    <source>
        <dbReference type="EMBL" id="AWU95570.1"/>
    </source>
</evidence>
<dbReference type="AlphaFoldDB" id="A0A2U9S7P9"/>
<accession>A0A2U9S7P9</accession>
<name>A0A2U9S7P9_9PROT</name>
<dbReference type="Proteomes" id="UP000249605">
    <property type="component" value="Plasmid unnamed1"/>
</dbReference>
<evidence type="ECO:0000313" key="3">
    <source>
        <dbReference type="Proteomes" id="UP000249605"/>
    </source>
</evidence>
<dbReference type="KEGG" id="azm:DM194_14790"/>